<evidence type="ECO:0000259" key="6">
    <source>
        <dbReference type="Pfam" id="PF01258"/>
    </source>
</evidence>
<organism evidence="7 8">
    <name type="scientific">Candidatus Doudnabacteria bacterium RIFCSPHIGHO2_12_FULL_48_16</name>
    <dbReference type="NCBI Taxonomy" id="1817838"/>
    <lineage>
        <taxon>Bacteria</taxon>
        <taxon>Candidatus Doudnaibacteriota</taxon>
    </lineage>
</organism>
<dbReference type="PANTHER" id="PTHR33823:SF4">
    <property type="entry name" value="GENERAL STRESS PROTEIN 16O"/>
    <property type="match status" value="1"/>
</dbReference>
<evidence type="ECO:0000313" key="8">
    <source>
        <dbReference type="Proteomes" id="UP000177682"/>
    </source>
</evidence>
<name>A0A1F5PKH0_9BACT</name>
<dbReference type="Pfam" id="PF01258">
    <property type="entry name" value="zf-dskA_traR"/>
    <property type="match status" value="1"/>
</dbReference>
<gene>
    <name evidence="7" type="ORF">A3E29_04725</name>
</gene>
<dbReference type="SUPFAM" id="SSF109635">
    <property type="entry name" value="DnaK suppressor protein DksA, alpha-hairpin domain"/>
    <property type="match status" value="1"/>
</dbReference>
<evidence type="ECO:0000256" key="3">
    <source>
        <dbReference type="ARBA" id="ARBA00022833"/>
    </source>
</evidence>
<keyword evidence="1" id="KW-0479">Metal-binding</keyword>
<dbReference type="InterPro" id="IPR037187">
    <property type="entry name" value="DnaK_N"/>
</dbReference>
<dbReference type="EMBL" id="MFEY01000007">
    <property type="protein sequence ID" value="OGE90359.1"/>
    <property type="molecule type" value="Genomic_DNA"/>
</dbReference>
<feature type="zinc finger region" description="dksA C4-type" evidence="4">
    <location>
        <begin position="91"/>
        <end position="115"/>
    </location>
</feature>
<dbReference type="GO" id="GO:0008270">
    <property type="term" value="F:zinc ion binding"/>
    <property type="evidence" value="ECO:0007669"/>
    <property type="project" value="UniProtKB-KW"/>
</dbReference>
<evidence type="ECO:0000256" key="2">
    <source>
        <dbReference type="ARBA" id="ARBA00022771"/>
    </source>
</evidence>
<accession>A0A1F5PKH0</accession>
<dbReference type="Proteomes" id="UP000177682">
    <property type="component" value="Unassembled WGS sequence"/>
</dbReference>
<evidence type="ECO:0000256" key="1">
    <source>
        <dbReference type="ARBA" id="ARBA00022723"/>
    </source>
</evidence>
<feature type="region of interest" description="Disordered" evidence="5">
    <location>
        <begin position="24"/>
        <end position="52"/>
    </location>
</feature>
<keyword evidence="2" id="KW-0863">Zinc-finger</keyword>
<comment type="caution">
    <text evidence="7">The sequence shown here is derived from an EMBL/GenBank/DDBJ whole genome shotgun (WGS) entry which is preliminary data.</text>
</comment>
<dbReference type="PANTHER" id="PTHR33823">
    <property type="entry name" value="RNA POLYMERASE-BINDING TRANSCRIPTION FACTOR DKSA-RELATED"/>
    <property type="match status" value="1"/>
</dbReference>
<dbReference type="PROSITE" id="PS51128">
    <property type="entry name" value="ZF_DKSA_2"/>
    <property type="match status" value="1"/>
</dbReference>
<keyword evidence="3" id="KW-0862">Zinc</keyword>
<reference evidence="7 8" key="1">
    <citation type="journal article" date="2016" name="Nat. Commun.">
        <title>Thousands of microbial genomes shed light on interconnected biogeochemical processes in an aquifer system.</title>
        <authorList>
            <person name="Anantharaman K."/>
            <person name="Brown C.T."/>
            <person name="Hug L.A."/>
            <person name="Sharon I."/>
            <person name="Castelle C.J."/>
            <person name="Probst A.J."/>
            <person name="Thomas B.C."/>
            <person name="Singh A."/>
            <person name="Wilkins M.J."/>
            <person name="Karaoz U."/>
            <person name="Brodie E.L."/>
            <person name="Williams K.H."/>
            <person name="Hubbard S.S."/>
            <person name="Banfield J.F."/>
        </authorList>
    </citation>
    <scope>NUCLEOTIDE SEQUENCE [LARGE SCALE GENOMIC DNA]</scope>
</reference>
<dbReference type="InterPro" id="IPR000962">
    <property type="entry name" value="Znf_DskA_TraR"/>
</dbReference>
<proteinExistence type="predicted"/>
<dbReference type="AlphaFoldDB" id="A0A1F5PKH0"/>
<evidence type="ECO:0000313" key="7">
    <source>
        <dbReference type="EMBL" id="OGE90359.1"/>
    </source>
</evidence>
<evidence type="ECO:0000256" key="4">
    <source>
        <dbReference type="PROSITE-ProRule" id="PRU00510"/>
    </source>
</evidence>
<evidence type="ECO:0000256" key="5">
    <source>
        <dbReference type="SAM" id="MobiDB-lite"/>
    </source>
</evidence>
<dbReference type="Gene3D" id="1.20.120.910">
    <property type="entry name" value="DksA, coiled-coil domain"/>
    <property type="match status" value="1"/>
</dbReference>
<protein>
    <recommendedName>
        <fullName evidence="6">Zinc finger DksA/TraR C4-type domain-containing protein</fullName>
    </recommendedName>
</protein>
<feature type="domain" description="Zinc finger DksA/TraR C4-type" evidence="6">
    <location>
        <begin position="86"/>
        <end position="114"/>
    </location>
</feature>
<sequence>MNKQLLEENKAKLLAEQKKLKQLLGHESTADSEFPGGYKPKFDEAGSEQTENASEIEQFGNDLAVTEDLSGRLHQVSAALARIENGSYGKCMVGGDEIGEDRLRAEPAAETCINHSN</sequence>